<dbReference type="GO" id="GO:0009035">
    <property type="term" value="F:type I site-specific deoxyribonuclease activity"/>
    <property type="evidence" value="ECO:0007669"/>
    <property type="project" value="UniProtKB-EC"/>
</dbReference>
<dbReference type="SMART" id="SM00487">
    <property type="entry name" value="DEXDc"/>
    <property type="match status" value="1"/>
</dbReference>
<dbReference type="InterPro" id="IPR014001">
    <property type="entry name" value="Helicase_ATP-bd"/>
</dbReference>
<dbReference type="GO" id="GO:0005524">
    <property type="term" value="F:ATP binding"/>
    <property type="evidence" value="ECO:0007669"/>
    <property type="project" value="UniProtKB-KW"/>
</dbReference>
<gene>
    <name evidence="12" type="ORF">C7435_3379</name>
</gene>
<comment type="subunit">
    <text evidence="10">The type I restriction/modification system is composed of three polypeptides R, M and S.</text>
</comment>
<comment type="function">
    <text evidence="10">Subunit R is required for both nuclease and ATPase activities, but not for modification.</text>
</comment>
<dbReference type="EMBL" id="RBIM01000010">
    <property type="protein sequence ID" value="RKQ89518.1"/>
    <property type="molecule type" value="Genomic_DNA"/>
</dbReference>
<keyword evidence="3" id="KW-0540">Nuclease</keyword>
<keyword evidence="8 10" id="KW-0067">ATP-binding</keyword>
<evidence type="ECO:0000256" key="2">
    <source>
        <dbReference type="ARBA" id="ARBA00008598"/>
    </source>
</evidence>
<keyword evidence="7 10" id="KW-0378">Hydrolase</keyword>
<dbReference type="GO" id="GO:0009307">
    <property type="term" value="P:DNA restriction-modification system"/>
    <property type="evidence" value="ECO:0007669"/>
    <property type="project" value="UniProtKB-KW"/>
</dbReference>
<keyword evidence="4 10" id="KW-0547">Nucleotide-binding</keyword>
<dbReference type="Pfam" id="PF22679">
    <property type="entry name" value="T1R_D3-like"/>
    <property type="match status" value="1"/>
</dbReference>
<dbReference type="InterPro" id="IPR040980">
    <property type="entry name" value="SWI2_SNF2"/>
</dbReference>
<dbReference type="EC" id="3.1.21.3" evidence="10"/>
<dbReference type="Gene3D" id="3.40.50.300">
    <property type="entry name" value="P-loop containing nucleotide triphosphate hydrolases"/>
    <property type="match status" value="2"/>
</dbReference>
<dbReference type="CDD" id="cd18800">
    <property type="entry name" value="SF2_C_EcoR124I-like"/>
    <property type="match status" value="1"/>
</dbReference>
<evidence type="ECO:0000256" key="10">
    <source>
        <dbReference type="RuleBase" id="RU364115"/>
    </source>
</evidence>
<dbReference type="Gene3D" id="3.90.1570.50">
    <property type="match status" value="1"/>
</dbReference>
<dbReference type="InterPro" id="IPR007409">
    <property type="entry name" value="Restrct_endonuc_type1_HsdR_N"/>
</dbReference>
<proteinExistence type="inferred from homology"/>
<dbReference type="PANTHER" id="PTHR30195:SF15">
    <property type="entry name" value="TYPE I RESTRICTION ENZYME HINDI ENDONUCLEASE SUBUNIT"/>
    <property type="match status" value="1"/>
</dbReference>
<dbReference type="SUPFAM" id="SSF52540">
    <property type="entry name" value="P-loop containing nucleoside triphosphate hydrolases"/>
    <property type="match status" value="2"/>
</dbReference>
<dbReference type="PANTHER" id="PTHR30195">
    <property type="entry name" value="TYPE I SITE-SPECIFIC DEOXYRIBONUCLEASE PROTEIN SUBUNIT M AND R"/>
    <property type="match status" value="1"/>
</dbReference>
<comment type="similarity">
    <text evidence="2 10">Belongs to the HsdR family.</text>
</comment>
<keyword evidence="6" id="KW-0255">Endonuclease</keyword>
<dbReference type="GO" id="GO:0003677">
    <property type="term" value="F:DNA binding"/>
    <property type="evidence" value="ECO:0007669"/>
    <property type="project" value="UniProtKB-KW"/>
</dbReference>
<dbReference type="PROSITE" id="PS51192">
    <property type="entry name" value="HELICASE_ATP_BIND_1"/>
    <property type="match status" value="1"/>
</dbReference>
<dbReference type="InterPro" id="IPR051268">
    <property type="entry name" value="Type-I_R_enzyme_R_subunit"/>
</dbReference>
<evidence type="ECO:0000256" key="8">
    <source>
        <dbReference type="ARBA" id="ARBA00022840"/>
    </source>
</evidence>
<comment type="caution">
    <text evidence="12">The sequence shown here is derived from an EMBL/GenBank/DDBJ whole genome shotgun (WGS) entry which is preliminary data.</text>
</comment>
<evidence type="ECO:0000256" key="9">
    <source>
        <dbReference type="ARBA" id="ARBA00023125"/>
    </source>
</evidence>
<evidence type="ECO:0000256" key="6">
    <source>
        <dbReference type="ARBA" id="ARBA00022759"/>
    </source>
</evidence>
<evidence type="ECO:0000256" key="3">
    <source>
        <dbReference type="ARBA" id="ARBA00022722"/>
    </source>
</evidence>
<keyword evidence="5 10" id="KW-0680">Restriction system</keyword>
<dbReference type="InterPro" id="IPR021810">
    <property type="entry name" value="T1RH-like_C"/>
</dbReference>
<name>A0A495CVW2_9PROT</name>
<accession>A0A495CVW2</accession>
<evidence type="ECO:0000256" key="1">
    <source>
        <dbReference type="ARBA" id="ARBA00000851"/>
    </source>
</evidence>
<protein>
    <recommendedName>
        <fullName evidence="10">Type I restriction enzyme endonuclease subunit</fullName>
        <shortName evidence="10">R protein</shortName>
        <ecNumber evidence="10">3.1.21.3</ecNumber>
    </recommendedName>
</protein>
<dbReference type="Proteomes" id="UP000273675">
    <property type="component" value="Unassembled WGS sequence"/>
</dbReference>
<dbReference type="CDD" id="cd18030">
    <property type="entry name" value="DEXHc_RE_I_HsdR"/>
    <property type="match status" value="1"/>
</dbReference>
<evidence type="ECO:0000313" key="13">
    <source>
        <dbReference type="Proteomes" id="UP000273675"/>
    </source>
</evidence>
<dbReference type="NCBIfam" id="TIGR00348">
    <property type="entry name" value="hsdR"/>
    <property type="match status" value="1"/>
</dbReference>
<reference evidence="12 13" key="1">
    <citation type="submission" date="2018-10" db="EMBL/GenBank/DDBJ databases">
        <title>Genomic Encyclopedia of Type Strains, Phase IV (KMG-IV): sequencing the most valuable type-strain genomes for metagenomic binning, comparative biology and taxonomic classification.</title>
        <authorList>
            <person name="Goeker M."/>
        </authorList>
    </citation>
    <scope>NUCLEOTIDE SEQUENCE [LARGE SCALE GENOMIC DNA]</scope>
    <source>
        <strain evidence="12 13">DSM 4734</strain>
    </source>
</reference>
<dbReference type="OrthoDB" id="9758243at2"/>
<feature type="domain" description="Helicase ATP-binding" evidence="11">
    <location>
        <begin position="302"/>
        <end position="466"/>
    </location>
</feature>
<dbReference type="Pfam" id="PF11867">
    <property type="entry name" value="T1RH-like_C"/>
    <property type="match status" value="1"/>
</dbReference>
<dbReference type="AlphaFoldDB" id="A0A495CVW2"/>
<dbReference type="CDD" id="cd22332">
    <property type="entry name" value="HsdR_N"/>
    <property type="match status" value="1"/>
</dbReference>
<evidence type="ECO:0000313" key="12">
    <source>
        <dbReference type="EMBL" id="RKQ89518.1"/>
    </source>
</evidence>
<dbReference type="RefSeq" id="WP_121212568.1">
    <property type="nucleotide sequence ID" value="NZ_RBIM01000010.1"/>
</dbReference>
<dbReference type="Pfam" id="PF18766">
    <property type="entry name" value="SWI2_SNF2"/>
    <property type="match status" value="1"/>
</dbReference>
<dbReference type="Pfam" id="PF04313">
    <property type="entry name" value="HSDR_N"/>
    <property type="match status" value="1"/>
</dbReference>
<comment type="catalytic activity">
    <reaction evidence="1 10">
        <text>Endonucleolytic cleavage of DNA to give random double-stranded fragments with terminal 5'-phosphates, ATP is simultaneously hydrolyzed.</text>
        <dbReference type="EC" id="3.1.21.3"/>
    </reaction>
</comment>
<evidence type="ECO:0000256" key="7">
    <source>
        <dbReference type="ARBA" id="ARBA00022801"/>
    </source>
</evidence>
<dbReference type="InterPro" id="IPR004473">
    <property type="entry name" value="Restrct_endonuc_typeI_HsdR"/>
</dbReference>
<organism evidence="12 13">
    <name type="scientific">Maricaulis maris</name>
    <dbReference type="NCBI Taxonomy" id="74318"/>
    <lineage>
        <taxon>Bacteria</taxon>
        <taxon>Pseudomonadati</taxon>
        <taxon>Pseudomonadota</taxon>
        <taxon>Alphaproteobacteria</taxon>
        <taxon>Maricaulales</taxon>
        <taxon>Maricaulaceae</taxon>
        <taxon>Maricaulis</taxon>
    </lineage>
</organism>
<sequence length="1071" mass="119475">MTPGDDDIHYPEASARLGHGGFAEDDLVKKATMDLLAAAGWEDQDDLMHEWAGETSSQGRRSMRDVVLVDRLRPALIQLNPDLPETGIEKAIEALTEDRRAMPPVDAAQAFHALLKNGVKVEVPATGGGFETRTVRVIDWSEPRANHFFAATEFWVKGELYNRRADVIGFVNGLPLLFMELKAPHESLKKAFDDNLTAYRTDIPQLLTPNAIAVLTNGTHAKLGSAFASWSHFYEWKKVDSEEEAPKVSLERLIRGVATPERLLDLIENFTVFETDRGGLVKKVAKNHQYLGVNNAVEAVAGLDEANRQLGVFWHTQGSGKSLSMAFFAGKVLRKMPGSWTFVIVTDRTELDEQIYKTFAACGLVTESEAHAGSVAELRQLLREDHRFVFTLIHKFQTKAGELHPVLSERDDIIVITDEAHRSQYDTLALNMRRALPNAAFLGFTGTPLMAGEELTKGVFGDYVSIYNFTQSIEDGATVPLYYENRIPELQLDQSAFNDEVQGILEAAELDEDQEKELERKLGRDYHLITRPDRLRTIAADLVEHFLGRSKRDKAMMVCIDKATAVRMYDYVQAAWTERSAAVSERLAAARAGGLPEEVEALEGELEVLEGTDMAVVVSSAQNEAAELAKKGLDIVPHRLRMRDEKLDEKFKDPGDPLRLVFVCAMWITGFDAPSISTVYLDKPMRNHTLMQTIARANRTLNDKQAGFIVDYVGVFRNLQQALAIYGQPTGGCDSPIVDKAELLAHLAVLLDEIREYCREHGADLDGVLASAPGSPQRLEAFGAAYDAVVSPEDVRGGFMRAALDVIRVYKAILPDERAAPFAPMGSLLSALVKRLRAEATRPDVDAVMGQIEALLDETISAEDYRLKAQGEQPLLDLSQVDFDALRETFEGGRKRSEAERLRALLERKVQAMAKLNKSRLDLVKKLEAMIERYNSGSQNIESWFEDLVKFAKELTDEESRSMREGLTEEELAIFDILTQPEPVLTDKERDQVKAVAKDLLAKLKSDKLVLDWWKRQQTRSAVRSLINRTLGKALPEAPFTDEIYSAKCELAYTHVYEAYGGAGREVYADG</sequence>
<evidence type="ECO:0000259" key="11">
    <source>
        <dbReference type="PROSITE" id="PS51192"/>
    </source>
</evidence>
<evidence type="ECO:0000256" key="5">
    <source>
        <dbReference type="ARBA" id="ARBA00022747"/>
    </source>
</evidence>
<dbReference type="InterPro" id="IPR027417">
    <property type="entry name" value="P-loop_NTPase"/>
</dbReference>
<dbReference type="InterPro" id="IPR055180">
    <property type="entry name" value="HsdR_RecA-like_helicase_dom_2"/>
</dbReference>
<evidence type="ECO:0000256" key="4">
    <source>
        <dbReference type="ARBA" id="ARBA00022741"/>
    </source>
</evidence>
<keyword evidence="9 10" id="KW-0238">DNA-binding</keyword>